<dbReference type="InterPro" id="IPR002575">
    <property type="entry name" value="Aminoglycoside_PTrfase"/>
</dbReference>
<feature type="domain" description="Aminoglycoside phosphotransferase" evidence="1">
    <location>
        <begin position="113"/>
        <end position="182"/>
    </location>
</feature>
<gene>
    <name evidence="2" type="ORF">ACFQRF_25340</name>
</gene>
<protein>
    <submittedName>
        <fullName evidence="2">Phosphotransferase enzyme family protein</fullName>
    </submittedName>
</protein>
<dbReference type="RefSeq" id="WP_379873705.1">
    <property type="nucleotide sequence ID" value="NZ_JBHTBH010000015.1"/>
</dbReference>
<dbReference type="Proteomes" id="UP001596540">
    <property type="component" value="Unassembled WGS sequence"/>
</dbReference>
<dbReference type="Pfam" id="PF01636">
    <property type="entry name" value="APH"/>
    <property type="match status" value="1"/>
</dbReference>
<dbReference type="EMBL" id="JBHTBH010000015">
    <property type="protein sequence ID" value="MFC7331067.1"/>
    <property type="molecule type" value="Genomic_DNA"/>
</dbReference>
<dbReference type="InterPro" id="IPR011009">
    <property type="entry name" value="Kinase-like_dom_sf"/>
</dbReference>
<organism evidence="2 3">
    <name type="scientific">Marinactinospora rubrisoli</name>
    <dbReference type="NCBI Taxonomy" id="2715399"/>
    <lineage>
        <taxon>Bacteria</taxon>
        <taxon>Bacillati</taxon>
        <taxon>Actinomycetota</taxon>
        <taxon>Actinomycetes</taxon>
        <taxon>Streptosporangiales</taxon>
        <taxon>Nocardiopsidaceae</taxon>
        <taxon>Marinactinospora</taxon>
    </lineage>
</organism>
<evidence type="ECO:0000313" key="3">
    <source>
        <dbReference type="Proteomes" id="UP001596540"/>
    </source>
</evidence>
<evidence type="ECO:0000313" key="2">
    <source>
        <dbReference type="EMBL" id="MFC7331067.1"/>
    </source>
</evidence>
<sequence>MPRDVEVPLTGGNVSVGVVRVGGTVRKPATAATPAVEAFLGHLAAAGFTGAPRTLGRDERGRHVLEYVPGVMADTLPPMTPAELRRLGAMIRGLHDAAAGFTPPPGARWEVVIPPDREELVCHHDLAPWNLVRDGERWVFIDFDGAGPGSRLWDLGYAAHGFVPLRPGGDPAHDAARLRALADGYRLDAHQRAALPELTAEHVRGMHRLLVDGARRGRRPWARLHAQGHAAYWAAAADYAAAHRGRFTAALLA</sequence>
<evidence type="ECO:0000259" key="1">
    <source>
        <dbReference type="Pfam" id="PF01636"/>
    </source>
</evidence>
<comment type="caution">
    <text evidence="2">The sequence shown here is derived from an EMBL/GenBank/DDBJ whole genome shotgun (WGS) entry which is preliminary data.</text>
</comment>
<proteinExistence type="predicted"/>
<name>A0ABW2KPG0_9ACTN</name>
<keyword evidence="3" id="KW-1185">Reference proteome</keyword>
<reference evidence="3" key="1">
    <citation type="journal article" date="2019" name="Int. J. Syst. Evol. Microbiol.">
        <title>The Global Catalogue of Microorganisms (GCM) 10K type strain sequencing project: providing services to taxonomists for standard genome sequencing and annotation.</title>
        <authorList>
            <consortium name="The Broad Institute Genomics Platform"/>
            <consortium name="The Broad Institute Genome Sequencing Center for Infectious Disease"/>
            <person name="Wu L."/>
            <person name="Ma J."/>
        </authorList>
    </citation>
    <scope>NUCLEOTIDE SEQUENCE [LARGE SCALE GENOMIC DNA]</scope>
    <source>
        <strain evidence="3">CGMCC 4.7382</strain>
    </source>
</reference>
<accession>A0ABW2KPG0</accession>
<dbReference type="SUPFAM" id="SSF56112">
    <property type="entry name" value="Protein kinase-like (PK-like)"/>
    <property type="match status" value="1"/>
</dbReference>
<dbReference type="Gene3D" id="3.90.1200.10">
    <property type="match status" value="1"/>
</dbReference>